<dbReference type="Proteomes" id="UP000288805">
    <property type="component" value="Unassembled WGS sequence"/>
</dbReference>
<keyword evidence="1" id="KW-1133">Transmembrane helix</keyword>
<dbReference type="PANTHER" id="PTHR14241:SF24">
    <property type="entry name" value="G DOMAIN-CONTAINING PROTEIN"/>
    <property type="match status" value="1"/>
</dbReference>
<gene>
    <name evidence="2" type="ORF">CK203_052015</name>
</gene>
<accession>A0A438FY21</accession>
<reference evidence="2 3" key="1">
    <citation type="journal article" date="2018" name="PLoS Genet.">
        <title>Population sequencing reveals clonal diversity and ancestral inbreeding in the grapevine cultivar Chardonnay.</title>
        <authorList>
            <person name="Roach M.J."/>
            <person name="Johnson D.L."/>
            <person name="Bohlmann J."/>
            <person name="van Vuuren H.J."/>
            <person name="Jones S.J."/>
            <person name="Pretorius I.S."/>
            <person name="Schmidt S.A."/>
            <person name="Borneman A.R."/>
        </authorList>
    </citation>
    <scope>NUCLEOTIDE SEQUENCE [LARGE SCALE GENOMIC DNA]</scope>
    <source>
        <strain evidence="3">cv. Chardonnay</strain>
        <tissue evidence="2">Leaf</tissue>
    </source>
</reference>
<name>A0A438FY21_VITVI</name>
<sequence>MKSQFSSTYEDDYESLMLVYCWWRSAVTFGEAAKFKVELPNVSTLTPTLKLLRELERLALMAREGLSELRQKLVSYRSGDFWVPTGGMKREDMDIPPVITILLVGFSGSGKSSLVNLMYSVLGRSGLIPFATTSSENSAKCTTKFMEEHNVLRSMQSGFCVYDSRGLDYDLMGESIEEVSEWMTNGVHHNQLCLRTGDNLMSEEELSEVPGSSSKFTPRKVNCAMVVVNIAEIFKSLKKGDWKPLEATRELFRCPALKKCNHHHRGADGSKGWWMPFISNHYENPILIMTHGDLLSTEERIKIRLTLCEFLGISETTGVYDIVCLTEYGFLADESDPVTSYALSEAVYRALLISDRGHIPKRSILDWTLLALALLMCYLAAFFEFLAEFFSKLGQKKKKL</sequence>
<dbReference type="SUPFAM" id="SSF52540">
    <property type="entry name" value="P-loop containing nucleoside triphosphate hydrolases"/>
    <property type="match status" value="2"/>
</dbReference>
<organism evidence="2 3">
    <name type="scientific">Vitis vinifera</name>
    <name type="common">Grape</name>
    <dbReference type="NCBI Taxonomy" id="29760"/>
    <lineage>
        <taxon>Eukaryota</taxon>
        <taxon>Viridiplantae</taxon>
        <taxon>Streptophyta</taxon>
        <taxon>Embryophyta</taxon>
        <taxon>Tracheophyta</taxon>
        <taxon>Spermatophyta</taxon>
        <taxon>Magnoliopsida</taxon>
        <taxon>eudicotyledons</taxon>
        <taxon>Gunneridae</taxon>
        <taxon>Pentapetalae</taxon>
        <taxon>rosids</taxon>
        <taxon>Vitales</taxon>
        <taxon>Vitaceae</taxon>
        <taxon>Viteae</taxon>
        <taxon>Vitis</taxon>
    </lineage>
</organism>
<dbReference type="EMBL" id="QGNW01000702">
    <property type="protein sequence ID" value="RVW64805.1"/>
    <property type="molecule type" value="Genomic_DNA"/>
</dbReference>
<evidence type="ECO:0000313" key="2">
    <source>
        <dbReference type="EMBL" id="RVW64805.1"/>
    </source>
</evidence>
<dbReference type="InterPro" id="IPR027417">
    <property type="entry name" value="P-loop_NTPase"/>
</dbReference>
<dbReference type="AlphaFoldDB" id="A0A438FY21"/>
<keyword evidence="1" id="KW-0812">Transmembrane</keyword>
<protein>
    <submittedName>
        <fullName evidence="2">Uncharacterized protein</fullName>
    </submittedName>
</protein>
<keyword evidence="1" id="KW-0472">Membrane</keyword>
<dbReference type="Gene3D" id="3.40.50.300">
    <property type="entry name" value="P-loop containing nucleotide triphosphate hydrolases"/>
    <property type="match status" value="1"/>
</dbReference>
<comment type="caution">
    <text evidence="2">The sequence shown here is derived from an EMBL/GenBank/DDBJ whole genome shotgun (WGS) entry which is preliminary data.</text>
</comment>
<feature type="transmembrane region" description="Helical" evidence="1">
    <location>
        <begin position="367"/>
        <end position="390"/>
    </location>
</feature>
<evidence type="ECO:0000256" key="1">
    <source>
        <dbReference type="SAM" id="Phobius"/>
    </source>
</evidence>
<dbReference type="PANTHER" id="PTHR14241">
    <property type="entry name" value="INTERFERON-INDUCED PROTEIN 44"/>
    <property type="match status" value="1"/>
</dbReference>
<proteinExistence type="predicted"/>
<evidence type="ECO:0000313" key="3">
    <source>
        <dbReference type="Proteomes" id="UP000288805"/>
    </source>
</evidence>